<gene>
    <name evidence="2" type="ORF">FC27_GL000866</name>
</gene>
<dbReference type="Proteomes" id="UP000051647">
    <property type="component" value="Unassembled WGS sequence"/>
</dbReference>
<protein>
    <recommendedName>
        <fullName evidence="4">HrgC protein</fullName>
    </recommendedName>
</protein>
<evidence type="ECO:0000313" key="2">
    <source>
        <dbReference type="EMBL" id="KRL68127.1"/>
    </source>
</evidence>
<proteinExistence type="predicted"/>
<comment type="caution">
    <text evidence="2">The sequence shown here is derived from an EMBL/GenBank/DDBJ whole genome shotgun (WGS) entry which is preliminary data.</text>
</comment>
<dbReference type="PATRIC" id="fig|1423815.3.peg.882"/>
<dbReference type="EMBL" id="AZFA01000002">
    <property type="protein sequence ID" value="KRL68127.1"/>
    <property type="molecule type" value="Genomic_DNA"/>
</dbReference>
<sequence length="121" mass="13950">MNYINGVNFNYKEILMNIHLSNVRTGQRREAKIGFSWTTLFFGCIPAFIRGDVKYGLIQFLSGIFTLGTSHLVFSFIYNKFYIKDFLMNGYMPSNDYSKDALLTKGFYFPEEANFISGTNS</sequence>
<keyword evidence="1" id="KW-1133">Transmembrane helix</keyword>
<keyword evidence="1" id="KW-0812">Transmembrane</keyword>
<evidence type="ECO:0000313" key="3">
    <source>
        <dbReference type="Proteomes" id="UP000051647"/>
    </source>
</evidence>
<dbReference type="eggNOG" id="ENOG5032ZT4">
    <property type="taxonomic scope" value="Bacteria"/>
</dbReference>
<feature type="transmembrane region" description="Helical" evidence="1">
    <location>
        <begin position="55"/>
        <end position="78"/>
    </location>
</feature>
<evidence type="ECO:0000256" key="1">
    <source>
        <dbReference type="SAM" id="Phobius"/>
    </source>
</evidence>
<dbReference type="AlphaFoldDB" id="A0A0R1SFT1"/>
<feature type="transmembrane region" description="Helical" evidence="1">
    <location>
        <begin position="33"/>
        <end position="49"/>
    </location>
</feature>
<accession>A0A0R1SFT1</accession>
<keyword evidence="1" id="KW-0472">Membrane</keyword>
<organism evidence="2 3">
    <name type="scientific">Companilactobacillus versmoldensis DSM 14857 = KCTC 3814</name>
    <dbReference type="NCBI Taxonomy" id="1423815"/>
    <lineage>
        <taxon>Bacteria</taxon>
        <taxon>Bacillati</taxon>
        <taxon>Bacillota</taxon>
        <taxon>Bacilli</taxon>
        <taxon>Lactobacillales</taxon>
        <taxon>Lactobacillaceae</taxon>
        <taxon>Companilactobacillus</taxon>
    </lineage>
</organism>
<reference evidence="2 3" key="1">
    <citation type="journal article" date="2015" name="Genome Announc.">
        <title>Expanding the biotechnology potential of lactobacilli through comparative genomics of 213 strains and associated genera.</title>
        <authorList>
            <person name="Sun Z."/>
            <person name="Harris H.M."/>
            <person name="McCann A."/>
            <person name="Guo C."/>
            <person name="Argimon S."/>
            <person name="Zhang W."/>
            <person name="Yang X."/>
            <person name="Jeffery I.B."/>
            <person name="Cooney J.C."/>
            <person name="Kagawa T.F."/>
            <person name="Liu W."/>
            <person name="Song Y."/>
            <person name="Salvetti E."/>
            <person name="Wrobel A."/>
            <person name="Rasinkangas P."/>
            <person name="Parkhill J."/>
            <person name="Rea M.C."/>
            <person name="O'Sullivan O."/>
            <person name="Ritari J."/>
            <person name="Douillard F.P."/>
            <person name="Paul Ross R."/>
            <person name="Yang R."/>
            <person name="Briner A.E."/>
            <person name="Felis G.E."/>
            <person name="de Vos W.M."/>
            <person name="Barrangou R."/>
            <person name="Klaenhammer T.R."/>
            <person name="Caufield P.W."/>
            <person name="Cui Y."/>
            <person name="Zhang H."/>
            <person name="O'Toole P.W."/>
        </authorList>
    </citation>
    <scope>NUCLEOTIDE SEQUENCE [LARGE SCALE GENOMIC DNA]</scope>
    <source>
        <strain evidence="2 3">DSM 14857</strain>
    </source>
</reference>
<keyword evidence="3" id="KW-1185">Reference proteome</keyword>
<name>A0A0R1SFT1_9LACO</name>
<evidence type="ECO:0008006" key="4">
    <source>
        <dbReference type="Google" id="ProtNLM"/>
    </source>
</evidence>